<dbReference type="Gene3D" id="2.40.160.50">
    <property type="entry name" value="membrane protein fhac: a member of the omp85/tpsb transporter family"/>
    <property type="match status" value="1"/>
</dbReference>
<gene>
    <name evidence="6" type="primary">hxuB_4</name>
    <name evidence="6" type="ORF">SDC9_64963</name>
</gene>
<proteinExistence type="predicted"/>
<evidence type="ECO:0000313" key="6">
    <source>
        <dbReference type="EMBL" id="MPM18551.1"/>
    </source>
</evidence>
<keyword evidence="1" id="KW-0472">Membrane</keyword>
<dbReference type="PANTHER" id="PTHR34597">
    <property type="entry name" value="SLR1661 PROTEIN"/>
    <property type="match status" value="1"/>
</dbReference>
<dbReference type="AlphaFoldDB" id="A0A644XS09"/>
<protein>
    <submittedName>
        <fullName evidence="6">Heme/hemopexin transporter protein HuxB</fullName>
    </submittedName>
</protein>
<organism evidence="6">
    <name type="scientific">bioreactor metagenome</name>
    <dbReference type="NCBI Taxonomy" id="1076179"/>
    <lineage>
        <taxon>unclassified sequences</taxon>
        <taxon>metagenomes</taxon>
        <taxon>ecological metagenomes</taxon>
    </lineage>
</organism>
<dbReference type="GO" id="GO:0046819">
    <property type="term" value="P:protein secretion by the type V secretion system"/>
    <property type="evidence" value="ECO:0007669"/>
    <property type="project" value="TreeGrafter"/>
</dbReference>
<evidence type="ECO:0000259" key="5">
    <source>
        <dbReference type="Pfam" id="PF08479"/>
    </source>
</evidence>
<dbReference type="InterPro" id="IPR051544">
    <property type="entry name" value="TPS_OM_transporter"/>
</dbReference>
<dbReference type="Gene3D" id="3.10.20.310">
    <property type="entry name" value="membrane protein fhac"/>
    <property type="match status" value="1"/>
</dbReference>
<dbReference type="InterPro" id="IPR013686">
    <property type="entry name" value="Polypept-transport_assoc_ShlB"/>
</dbReference>
<dbReference type="InterPro" id="IPR005565">
    <property type="entry name" value="Hemolysn_activator_HlyB_C"/>
</dbReference>
<evidence type="ECO:0000259" key="4">
    <source>
        <dbReference type="Pfam" id="PF03865"/>
    </source>
</evidence>
<evidence type="ECO:0000256" key="2">
    <source>
        <dbReference type="ARBA" id="ARBA00022692"/>
    </source>
</evidence>
<name>A0A644XS09_9ZZZZ</name>
<dbReference type="Pfam" id="PF03865">
    <property type="entry name" value="ShlB"/>
    <property type="match status" value="1"/>
</dbReference>
<dbReference type="Pfam" id="PF08479">
    <property type="entry name" value="POTRA_2"/>
    <property type="match status" value="1"/>
</dbReference>
<accession>A0A644XS09</accession>
<evidence type="ECO:0000256" key="1">
    <source>
        <dbReference type="ARBA" id="ARBA00022452"/>
    </source>
</evidence>
<keyword evidence="3" id="KW-0998">Cell outer membrane</keyword>
<keyword evidence="2" id="KW-0812">Transmembrane</keyword>
<evidence type="ECO:0000256" key="3">
    <source>
        <dbReference type="ARBA" id="ARBA00023237"/>
    </source>
</evidence>
<feature type="domain" description="Polypeptide-transport-associated ShlB-type" evidence="5">
    <location>
        <begin position="68"/>
        <end position="143"/>
    </location>
</feature>
<keyword evidence="1" id="KW-1134">Transmembrane beta strand</keyword>
<dbReference type="PANTHER" id="PTHR34597:SF1">
    <property type="entry name" value="HEME_HEMOPEXIN TRANSPORTER PROTEIN HUXB"/>
    <property type="match status" value="1"/>
</dbReference>
<dbReference type="GO" id="GO:0008320">
    <property type="term" value="F:protein transmembrane transporter activity"/>
    <property type="evidence" value="ECO:0007669"/>
    <property type="project" value="TreeGrafter"/>
</dbReference>
<feature type="domain" description="Haemolysin activator HlyB C-terminal" evidence="4">
    <location>
        <begin position="206"/>
        <end position="495"/>
    </location>
</feature>
<comment type="caution">
    <text evidence="6">The sequence shown here is derived from an EMBL/GenBank/DDBJ whole genome shotgun (WGS) entry which is preliminary data.</text>
</comment>
<reference evidence="6" key="1">
    <citation type="submission" date="2019-08" db="EMBL/GenBank/DDBJ databases">
        <authorList>
            <person name="Kucharzyk K."/>
            <person name="Murdoch R.W."/>
            <person name="Higgins S."/>
            <person name="Loffler F."/>
        </authorList>
    </citation>
    <scope>NUCLEOTIDE SEQUENCE</scope>
</reference>
<sequence>MKINKIISLSILSSSILLGATLPNVNSGTIQKQLVTPNVQVEKKENVQIQGVQSDNVKTDVNNKKIFIKDFNFKNNIAVSSDELKQSLKTFANKELNYNQIQEVLAVVTKVYRDKGYFVTRAYLEKQDLIKNDNVLNITIIEGKYSEIKLNNNSLVNNDTLQSILDNVKSNDIINVEDIQRALLLINDRAGVKVTSSSLEAGKEAGSSNLIVDTIATPKVNGYVVADNYGSRFTGYNRIQALANINSLSSVGDKLTISGLVSNGADLKNGKLAYELPLMSNGLKADFAYSRTNYNLVKEYKALDADGNSNIYEVGVSYPIVLKTDETLWTKIKYYHKGFNDYMSNSKYEDKTINSVVASLDYEKNYFLGNFPSRLISNVNLTTGHLSNTSNEDDGNYNKIDAYLSNEIAFSEIISLNSTLSAQKVLGHKNLDGSEDLSLGGAYGVRLYPDSEQSAENGYILNLELLSKLPSISSYSHKIGLFYDIGDVYQEINRDTTFERKRLKDIGLGYYANYEDFFARAQMAWSANSSEITSEDSSHNNSKLLFQAGWIF</sequence>
<dbReference type="EMBL" id="VSSQ01003006">
    <property type="protein sequence ID" value="MPM18551.1"/>
    <property type="molecule type" value="Genomic_DNA"/>
</dbReference>
<dbReference type="GO" id="GO:0098046">
    <property type="term" value="C:type V protein secretion system complex"/>
    <property type="evidence" value="ECO:0007669"/>
    <property type="project" value="TreeGrafter"/>
</dbReference>